<organism evidence="3 4">
    <name type="scientific">Spirosoma aureum</name>
    <dbReference type="NCBI Taxonomy" id="2692134"/>
    <lineage>
        <taxon>Bacteria</taxon>
        <taxon>Pseudomonadati</taxon>
        <taxon>Bacteroidota</taxon>
        <taxon>Cytophagia</taxon>
        <taxon>Cytophagales</taxon>
        <taxon>Cytophagaceae</taxon>
        <taxon>Spirosoma</taxon>
    </lineage>
</organism>
<evidence type="ECO:0000313" key="3">
    <source>
        <dbReference type="EMBL" id="QIP16903.1"/>
    </source>
</evidence>
<dbReference type="CDD" id="cd03789">
    <property type="entry name" value="GT9_LPS_heptosyltransferase"/>
    <property type="match status" value="1"/>
</dbReference>
<dbReference type="Proteomes" id="UP000501802">
    <property type="component" value="Chromosome"/>
</dbReference>
<dbReference type="Pfam" id="PF01075">
    <property type="entry name" value="Glyco_transf_9"/>
    <property type="match status" value="1"/>
</dbReference>
<accession>A0A6G9AXH5</accession>
<protein>
    <submittedName>
        <fullName evidence="3">Glycosyltransferase family 9 protein</fullName>
    </submittedName>
</protein>
<gene>
    <name evidence="3" type="ORF">G8759_31830</name>
</gene>
<evidence type="ECO:0000256" key="2">
    <source>
        <dbReference type="ARBA" id="ARBA00022679"/>
    </source>
</evidence>
<dbReference type="SUPFAM" id="SSF53756">
    <property type="entry name" value="UDP-Glycosyltransferase/glycogen phosphorylase"/>
    <property type="match status" value="1"/>
</dbReference>
<reference evidence="3 4" key="1">
    <citation type="submission" date="2020-03" db="EMBL/GenBank/DDBJ databases">
        <authorList>
            <person name="Kim M.K."/>
        </authorList>
    </citation>
    <scope>NUCLEOTIDE SEQUENCE [LARGE SCALE GENOMIC DNA]</scope>
    <source>
        <strain evidence="3 4">BT328</strain>
    </source>
</reference>
<dbReference type="InterPro" id="IPR002201">
    <property type="entry name" value="Glyco_trans_9"/>
</dbReference>
<dbReference type="InterPro" id="IPR051199">
    <property type="entry name" value="LPS_LOS_Heptosyltrfase"/>
</dbReference>
<keyword evidence="1" id="KW-0328">Glycosyltransferase</keyword>
<sequence>MAPPVKILVLRFSSIGDIVLTTPVVRCLKQQLPGAEVHFCTKRAYQSIVDHNPYIDKRYFLEDSLSDLIRQLRAERYDYVIDLHNNLRTRLIKLSLGAKSYSFDKLNLRKWFYVRWKVNAMPNVHIVDRYMATVQALGVQNDGRGLDFFIPYKDQVETEWLPDTHRHDYVAYAIGGQHATKKLPLLRMIELCWKIDHPIILLGGKEDREVGDEIVRAIGKRMIYNACGQYNLNQSASLLQGARVVFSHDTGLMHIAAALKKKVYSIWGNTTPQLGMYPYKTPYVVIEKTGLECRPCSKIGFDQCPLKHFKCMNELQFDFEVKELRKKKNLE</sequence>
<dbReference type="EMBL" id="CP050063">
    <property type="protein sequence ID" value="QIP16903.1"/>
    <property type="molecule type" value="Genomic_DNA"/>
</dbReference>
<dbReference type="GO" id="GO:0008713">
    <property type="term" value="F:ADP-heptose-lipopolysaccharide heptosyltransferase activity"/>
    <property type="evidence" value="ECO:0007669"/>
    <property type="project" value="TreeGrafter"/>
</dbReference>
<proteinExistence type="predicted"/>
<keyword evidence="2 3" id="KW-0808">Transferase</keyword>
<keyword evidence="4" id="KW-1185">Reference proteome</keyword>
<dbReference type="GO" id="GO:0009244">
    <property type="term" value="P:lipopolysaccharide core region biosynthetic process"/>
    <property type="evidence" value="ECO:0007669"/>
    <property type="project" value="TreeGrafter"/>
</dbReference>
<name>A0A6G9AXH5_9BACT</name>
<evidence type="ECO:0000256" key="1">
    <source>
        <dbReference type="ARBA" id="ARBA00022676"/>
    </source>
</evidence>
<dbReference type="KEGG" id="spib:G8759_31830"/>
<evidence type="ECO:0000313" key="4">
    <source>
        <dbReference type="Proteomes" id="UP000501802"/>
    </source>
</evidence>
<dbReference type="RefSeq" id="WP_167217235.1">
    <property type="nucleotide sequence ID" value="NZ_CP050063.1"/>
</dbReference>
<dbReference type="PANTHER" id="PTHR30160">
    <property type="entry name" value="TETRAACYLDISACCHARIDE 4'-KINASE-RELATED"/>
    <property type="match status" value="1"/>
</dbReference>
<dbReference type="PANTHER" id="PTHR30160:SF1">
    <property type="entry name" value="LIPOPOLYSACCHARIDE 1,2-N-ACETYLGLUCOSAMINETRANSFERASE-RELATED"/>
    <property type="match status" value="1"/>
</dbReference>
<dbReference type="GO" id="GO:0005829">
    <property type="term" value="C:cytosol"/>
    <property type="evidence" value="ECO:0007669"/>
    <property type="project" value="TreeGrafter"/>
</dbReference>
<dbReference type="Gene3D" id="3.40.50.2000">
    <property type="entry name" value="Glycogen Phosphorylase B"/>
    <property type="match status" value="2"/>
</dbReference>
<dbReference type="AlphaFoldDB" id="A0A6G9AXH5"/>